<sequence length="473" mass="49540">MSGQRVVEAAPVRGGGAHADAGDGAGSAVDAAWVGLQAICTGQGEVYGYELLHRTGAANRTWLVGENEQERATAQVIAATFGAFGTEELAAGRRLFLNLTRSFVTGQLPLPFSPEGVVLELLETVDVDRRVLQGLEALKQRGFALALDDFDGEEWRIPAVALVDYVKIDVQVSGDRLPEVVALVRRVNPAAVVVAERVETQEQFQVCRRLGIELFQGYLLHRPDVLAQPVLSASHLTCVRLIASLSDREVALSRVVDLLSADPGLSTRILKTVSSAAYAPAGGITSLHQAVVMLGPRELRHWAVLVLLAGPGSVQVPEQTLTWIFARAEACRLLTPTDPEAASTVGLLSAAAQALRFDVSRITEGCALQPAIRQALLDGAGPLGAVLEAVRRHEGALHERTAVEPGTSRPGAARPAGLRGPALPTATGTGSGGVPVPAFPGALRPAAVSAAYLRAHVAAAAKVAALNGRAVQP</sequence>
<dbReference type="PANTHER" id="PTHR33525:SF4">
    <property type="entry name" value="CYCLIC DI-GMP PHOSPHODIESTERASE CDGJ"/>
    <property type="match status" value="1"/>
</dbReference>
<feature type="domain" description="EAL" evidence="2">
    <location>
        <begin position="1"/>
        <end position="237"/>
    </location>
</feature>
<dbReference type="PROSITE" id="PS50883">
    <property type="entry name" value="EAL"/>
    <property type="match status" value="1"/>
</dbReference>
<dbReference type="RefSeq" id="WP_106209949.1">
    <property type="nucleotide sequence ID" value="NZ_PVZF01000004.1"/>
</dbReference>
<proteinExistence type="predicted"/>
<dbReference type="EMBL" id="PVZF01000004">
    <property type="protein sequence ID" value="PRY16065.1"/>
    <property type="molecule type" value="Genomic_DNA"/>
</dbReference>
<dbReference type="Gene3D" id="1.10.3210.10">
    <property type="entry name" value="Hypothetical protein af1432"/>
    <property type="match status" value="1"/>
</dbReference>
<dbReference type="InterPro" id="IPR013976">
    <property type="entry name" value="HDOD"/>
</dbReference>
<dbReference type="InterPro" id="IPR001633">
    <property type="entry name" value="EAL_dom"/>
</dbReference>
<dbReference type="Proteomes" id="UP000238083">
    <property type="component" value="Unassembled WGS sequence"/>
</dbReference>
<dbReference type="AlphaFoldDB" id="A0A2T0R5S0"/>
<feature type="region of interest" description="Disordered" evidence="1">
    <location>
        <begin position="399"/>
        <end position="430"/>
    </location>
</feature>
<gene>
    <name evidence="4" type="ORF">CLV37_104278</name>
</gene>
<feature type="compositionally biased region" description="Low complexity" evidence="1">
    <location>
        <begin position="409"/>
        <end position="424"/>
    </location>
</feature>
<dbReference type="Pfam" id="PF08668">
    <property type="entry name" value="HDOD"/>
    <property type="match status" value="1"/>
</dbReference>
<dbReference type="InterPro" id="IPR052340">
    <property type="entry name" value="RNase_Y/CdgJ"/>
</dbReference>
<feature type="domain" description="HDOD" evidence="3">
    <location>
        <begin position="231"/>
        <end position="417"/>
    </location>
</feature>
<dbReference type="SUPFAM" id="SSF109604">
    <property type="entry name" value="HD-domain/PDEase-like"/>
    <property type="match status" value="1"/>
</dbReference>
<evidence type="ECO:0000313" key="4">
    <source>
        <dbReference type="EMBL" id="PRY16065.1"/>
    </source>
</evidence>
<dbReference type="Gene3D" id="3.20.20.450">
    <property type="entry name" value="EAL domain"/>
    <property type="match status" value="1"/>
</dbReference>
<accession>A0A2T0R5S0</accession>
<evidence type="ECO:0000256" key="1">
    <source>
        <dbReference type="SAM" id="MobiDB-lite"/>
    </source>
</evidence>
<reference evidence="4 5" key="1">
    <citation type="submission" date="2018-03" db="EMBL/GenBank/DDBJ databases">
        <title>Genomic Encyclopedia of Archaeal and Bacterial Type Strains, Phase II (KMG-II): from individual species to whole genera.</title>
        <authorList>
            <person name="Goeker M."/>
        </authorList>
    </citation>
    <scope>NUCLEOTIDE SEQUENCE [LARGE SCALE GENOMIC DNA]</scope>
    <source>
        <strain evidence="4 5">DSM 19711</strain>
    </source>
</reference>
<dbReference type="InterPro" id="IPR035919">
    <property type="entry name" value="EAL_sf"/>
</dbReference>
<dbReference type="Pfam" id="PF00563">
    <property type="entry name" value="EAL"/>
    <property type="match status" value="1"/>
</dbReference>
<evidence type="ECO:0000313" key="5">
    <source>
        <dbReference type="Proteomes" id="UP000238083"/>
    </source>
</evidence>
<dbReference type="PROSITE" id="PS51833">
    <property type="entry name" value="HDOD"/>
    <property type="match status" value="1"/>
</dbReference>
<dbReference type="OrthoDB" id="9804751at2"/>
<name>A0A2T0R5S0_9ACTN</name>
<evidence type="ECO:0000259" key="2">
    <source>
        <dbReference type="PROSITE" id="PS50883"/>
    </source>
</evidence>
<protein>
    <submittedName>
        <fullName evidence="4">EAL and modified HD-GYP domain-containing signal transduction protein</fullName>
    </submittedName>
</protein>
<evidence type="ECO:0000259" key="3">
    <source>
        <dbReference type="PROSITE" id="PS51833"/>
    </source>
</evidence>
<comment type="caution">
    <text evidence="4">The sequence shown here is derived from an EMBL/GenBank/DDBJ whole genome shotgun (WGS) entry which is preliminary data.</text>
</comment>
<dbReference type="PANTHER" id="PTHR33525">
    <property type="match status" value="1"/>
</dbReference>
<dbReference type="SMART" id="SM00052">
    <property type="entry name" value="EAL"/>
    <property type="match status" value="1"/>
</dbReference>
<organism evidence="4 5">
    <name type="scientific">Kineococcus rhizosphaerae</name>
    <dbReference type="NCBI Taxonomy" id="559628"/>
    <lineage>
        <taxon>Bacteria</taxon>
        <taxon>Bacillati</taxon>
        <taxon>Actinomycetota</taxon>
        <taxon>Actinomycetes</taxon>
        <taxon>Kineosporiales</taxon>
        <taxon>Kineosporiaceae</taxon>
        <taxon>Kineococcus</taxon>
    </lineage>
</organism>
<keyword evidence="5" id="KW-1185">Reference proteome</keyword>
<dbReference type="SUPFAM" id="SSF141868">
    <property type="entry name" value="EAL domain-like"/>
    <property type="match status" value="1"/>
</dbReference>